<proteinExistence type="predicted"/>
<feature type="region of interest" description="Disordered" evidence="1">
    <location>
        <begin position="244"/>
        <end position="277"/>
    </location>
</feature>
<reference evidence="2" key="1">
    <citation type="submission" date="2021-01" db="EMBL/GenBank/DDBJ databases">
        <authorList>
            <person name="Corre E."/>
            <person name="Pelletier E."/>
            <person name="Niang G."/>
            <person name="Scheremetjew M."/>
            <person name="Finn R."/>
            <person name="Kale V."/>
            <person name="Holt S."/>
            <person name="Cochrane G."/>
            <person name="Meng A."/>
            <person name="Brown T."/>
            <person name="Cohen L."/>
        </authorList>
    </citation>
    <scope>NUCLEOTIDE SEQUENCE</scope>
    <source>
        <strain evidence="2">SAG 11-48b</strain>
    </source>
</reference>
<evidence type="ECO:0000256" key="1">
    <source>
        <dbReference type="SAM" id="MobiDB-lite"/>
    </source>
</evidence>
<feature type="region of interest" description="Disordered" evidence="1">
    <location>
        <begin position="586"/>
        <end position="609"/>
    </location>
</feature>
<dbReference type="AlphaFoldDB" id="A0A7S2QUM4"/>
<accession>A0A7S2QUM4</accession>
<sequence length="850" mass="90452">MQHMIESLGCTSKVPARLVPAVKTQAQDESYRPHSDQSAWFEQNAAVLLLSGGWYLDELSQQLTAACGLIVSSITAETSPKVILSKLEGQAQMISATCDRLRLFRKGIDEQDPDMAGITTEVHMRALQCGTDGFEQFFALDAAAQALELTAIDGDEIYDTAFIKGLRDMMSWALEWVHPSGGKLLHMKLLHHWNLRLSGEVYRNLPRLQNSGLDPWLQLSQRKPNTGKLQLALGKRLGLGKRDARLPVSSSALEETTSNEQKIGDMDTGGGDEGEPAADWHARAGVRAAACHSGQDDTIRDEVHAASQQYLVVDSTRAIATKIVPPGIPAASEAEPRREVDEAAQEVSFDVGAVNNSEDMDSSTQAAAATLPVGAHALTRPGSAMIMAASTGGSAGSAGGSVAGATSAAAHQLLGMPGLPDQANSSPPADRPTDPHSRRPGIQSNLSDESAAKVGHTATPVRSDGSVGVRPDVLKELPALHVASRANKIEAAGLKPPAPGQKPLQGAHQPQCKPLAGQAVPSAGKSTTMHSGRHTRSCGGLVLQAVPPDETPSVQKPSQSKLLLQAAEKLVAQDDVSGEVHLFHITPQDGHEGHDARASLDDIAPGSSRKYSRKDHRRFECFMSKTGTMILEHPDTIASAQELVDKINAACHHCWQHVLPQLAAEDGGGTWWFLVRVPVAEHIDVILAGHHDMRVKRVKNMKRLLAVKDVVPGVPATREDDMEKWPGAAQSVSSNLAADAGAPSAAADSISAAQHISPTLQGWKTGLYAAYEASETKRIEAKKSEAKKSEAGRLQTTTCLSMARVWCAANKDASGQPRVQWICMRIPGDGTATHQPATAGWQSVLPAPAT</sequence>
<feature type="region of interest" description="Disordered" evidence="1">
    <location>
        <begin position="415"/>
        <end position="469"/>
    </location>
</feature>
<protein>
    <submittedName>
        <fullName evidence="2">Uncharacterized protein</fullName>
    </submittedName>
</protein>
<evidence type="ECO:0000313" key="2">
    <source>
        <dbReference type="EMBL" id="CAD9652260.1"/>
    </source>
</evidence>
<organism evidence="2">
    <name type="scientific">Chlamydomonas chlamydogama</name>
    <dbReference type="NCBI Taxonomy" id="225041"/>
    <lineage>
        <taxon>Eukaryota</taxon>
        <taxon>Viridiplantae</taxon>
        <taxon>Chlorophyta</taxon>
        <taxon>core chlorophytes</taxon>
        <taxon>Chlorophyceae</taxon>
        <taxon>CS clade</taxon>
        <taxon>Chlamydomonadales</taxon>
        <taxon>Chlamydomonadaceae</taxon>
        <taxon>Chlamydomonas</taxon>
    </lineage>
</organism>
<feature type="compositionally biased region" description="Basic and acidic residues" evidence="1">
    <location>
        <begin position="589"/>
        <end position="600"/>
    </location>
</feature>
<dbReference type="EMBL" id="HBHD01001706">
    <property type="protein sequence ID" value="CAD9652260.1"/>
    <property type="molecule type" value="Transcribed_RNA"/>
</dbReference>
<feature type="compositionally biased region" description="Polar residues" evidence="1">
    <location>
        <begin position="248"/>
        <end position="261"/>
    </location>
</feature>
<gene>
    <name evidence="2" type="ORF">CCHL1392_LOCUS935</name>
</gene>
<name>A0A7S2QUM4_9CHLO</name>